<dbReference type="Pfam" id="PF00903">
    <property type="entry name" value="Glyoxalase"/>
    <property type="match status" value="1"/>
</dbReference>
<dbReference type="Gene3D" id="3.10.180.10">
    <property type="entry name" value="2,3-Dihydroxybiphenyl 1,2-Dioxygenase, domain 1"/>
    <property type="match status" value="1"/>
</dbReference>
<dbReference type="SUPFAM" id="SSF54593">
    <property type="entry name" value="Glyoxalase/Bleomycin resistance protein/Dihydroxybiphenyl dioxygenase"/>
    <property type="match status" value="1"/>
</dbReference>
<feature type="domain" description="VOC" evidence="1">
    <location>
        <begin position="18"/>
        <end position="147"/>
    </location>
</feature>
<name>A0ABS4J5T8_9BACL</name>
<protein>
    <submittedName>
        <fullName evidence="2">Catechol 2,3-dioxygenase-like lactoylglutathione lyase family enzyme</fullName>
    </submittedName>
</protein>
<evidence type="ECO:0000313" key="2">
    <source>
        <dbReference type="EMBL" id="MBP1995211.1"/>
    </source>
</evidence>
<dbReference type="InterPro" id="IPR037523">
    <property type="entry name" value="VOC_core"/>
</dbReference>
<dbReference type="RefSeq" id="WP_209977026.1">
    <property type="nucleotide sequence ID" value="NZ_JAGGLB010000032.1"/>
</dbReference>
<proteinExistence type="predicted"/>
<evidence type="ECO:0000313" key="3">
    <source>
        <dbReference type="Proteomes" id="UP001519287"/>
    </source>
</evidence>
<evidence type="ECO:0000259" key="1">
    <source>
        <dbReference type="PROSITE" id="PS51819"/>
    </source>
</evidence>
<dbReference type="InterPro" id="IPR004360">
    <property type="entry name" value="Glyas_Fos-R_dOase_dom"/>
</dbReference>
<dbReference type="EMBL" id="JAGGLB010000032">
    <property type="protein sequence ID" value="MBP1995211.1"/>
    <property type="molecule type" value="Genomic_DNA"/>
</dbReference>
<dbReference type="PROSITE" id="PS51819">
    <property type="entry name" value="VOC"/>
    <property type="match status" value="1"/>
</dbReference>
<dbReference type="Proteomes" id="UP001519287">
    <property type="component" value="Unassembled WGS sequence"/>
</dbReference>
<reference evidence="2 3" key="1">
    <citation type="submission" date="2021-03" db="EMBL/GenBank/DDBJ databases">
        <title>Genomic Encyclopedia of Type Strains, Phase IV (KMG-IV): sequencing the most valuable type-strain genomes for metagenomic binning, comparative biology and taxonomic classification.</title>
        <authorList>
            <person name="Goeker M."/>
        </authorList>
    </citation>
    <scope>NUCLEOTIDE SEQUENCE [LARGE SCALE GENOMIC DNA]</scope>
    <source>
        <strain evidence="2 3">DSM 26048</strain>
    </source>
</reference>
<keyword evidence="3" id="KW-1185">Reference proteome</keyword>
<sequence>MSESVEEVTTEQRRGKFGGTFPVRLVSDFKKSQEYYRDVLGFQEISVWGHVTRDEMTVILQQAVSSADVRPNAVSKKRQIGEFEGPDQSWDSFVHVEWDDLDLIVEEVRSKGGIIAVEPFFKAHNGWEFRNAILQDLDGYNIVLGGMRKPAQG</sequence>
<gene>
    <name evidence="2" type="ORF">J2Z66_006853</name>
</gene>
<comment type="caution">
    <text evidence="2">The sequence shown here is derived from an EMBL/GenBank/DDBJ whole genome shotgun (WGS) entry which is preliminary data.</text>
</comment>
<dbReference type="InterPro" id="IPR029068">
    <property type="entry name" value="Glyas_Bleomycin-R_OHBP_Dase"/>
</dbReference>
<accession>A0ABS4J5T8</accession>
<organism evidence="2 3">
    <name type="scientific">Paenibacillus eucommiae</name>
    <dbReference type="NCBI Taxonomy" id="1355755"/>
    <lineage>
        <taxon>Bacteria</taxon>
        <taxon>Bacillati</taxon>
        <taxon>Bacillota</taxon>
        <taxon>Bacilli</taxon>
        <taxon>Bacillales</taxon>
        <taxon>Paenibacillaceae</taxon>
        <taxon>Paenibacillus</taxon>
    </lineage>
</organism>